<dbReference type="EMBL" id="BSBI01000001">
    <property type="protein sequence ID" value="GLF93402.1"/>
    <property type="molecule type" value="Genomic_DNA"/>
</dbReference>
<sequence length="191" mass="20450">MNFGTPLTALFPGASGRTVTALAAHRETAGGDALGVERLAREASVAATQLETVLFRLGLLGMLMPRRRGEEVRVVEGHLVWDALTRLTDLRGHLVDEVRRRVAESLDPAPARLALFGKVAEGTAAHPADLLEIVAVAPEHAPGDWPTRLDTLARELSRDLGNLVRVHLVADPDEARHRAGPDAVVIVAPQA</sequence>
<reference evidence="1 2" key="1">
    <citation type="submission" date="2022-10" db="EMBL/GenBank/DDBJ databases">
        <title>Draft genome sequence of Streptomyces sp. YSPA8.</title>
        <authorList>
            <person name="Moriuchi R."/>
            <person name="Dohra H."/>
            <person name="Yamamura H."/>
            <person name="Kodani S."/>
        </authorList>
    </citation>
    <scope>NUCLEOTIDE SEQUENCE [LARGE SCALE GENOMIC DNA]</scope>
    <source>
        <strain evidence="1 2">YSPA8</strain>
    </source>
</reference>
<comment type="caution">
    <text evidence="1">The sequence shown here is derived from an EMBL/GenBank/DDBJ whole genome shotgun (WGS) entry which is preliminary data.</text>
</comment>
<evidence type="ECO:0000313" key="2">
    <source>
        <dbReference type="Proteomes" id="UP001291653"/>
    </source>
</evidence>
<organism evidence="1 2">
    <name type="scientific">Streptomyces yaizuensis</name>
    <dbReference type="NCBI Taxonomy" id="2989713"/>
    <lineage>
        <taxon>Bacteria</taxon>
        <taxon>Bacillati</taxon>
        <taxon>Actinomycetota</taxon>
        <taxon>Actinomycetes</taxon>
        <taxon>Kitasatosporales</taxon>
        <taxon>Streptomycetaceae</taxon>
        <taxon>Streptomyces</taxon>
    </lineage>
</organism>
<keyword evidence="2" id="KW-1185">Reference proteome</keyword>
<gene>
    <name evidence="1" type="ORF">SYYSPA8_03915</name>
</gene>
<evidence type="ECO:0000313" key="1">
    <source>
        <dbReference type="EMBL" id="GLF93402.1"/>
    </source>
</evidence>
<name>A0ABQ5NSQ8_9ACTN</name>
<accession>A0ABQ5NSQ8</accession>
<proteinExistence type="predicted"/>
<protein>
    <submittedName>
        <fullName evidence="1">Uncharacterized protein</fullName>
    </submittedName>
</protein>
<dbReference type="Proteomes" id="UP001291653">
    <property type="component" value="Unassembled WGS sequence"/>
</dbReference>
<dbReference type="RefSeq" id="WP_323445477.1">
    <property type="nucleotide sequence ID" value="NZ_BSBI01000001.1"/>
</dbReference>